<keyword evidence="2" id="KW-0812">Transmembrane</keyword>
<accession>A0AA35SST6</accession>
<evidence type="ECO:0000313" key="4">
    <source>
        <dbReference type="EMBL" id="CAI8035505.1"/>
    </source>
</evidence>
<keyword evidence="3" id="KW-0732">Signal</keyword>
<protein>
    <recommendedName>
        <fullName evidence="6">EGF-like domain-containing protein</fullName>
    </recommendedName>
</protein>
<dbReference type="Proteomes" id="UP001174909">
    <property type="component" value="Unassembled WGS sequence"/>
</dbReference>
<proteinExistence type="predicted"/>
<sequence>MGDLLIFFILPLSCLAQHPMPCNSGSQCSNNQSSICTSEGVCECMSGYFTPGGSATDCISLDEPDPACSIYSSECVFCGSSYNGPCLKCTNLVTSDGKCVDNCNGAFQITIIPNTTLTARVCEDPTESSTPQLPQWAIIVIAVMSGLVLLTGLVVILVFAFTWFNRYSSGTFEVEDTNTSLVQPETSHTFGADLRLESDVSNRHTELDDVDSENEFFQKLAYLRNHAEVFLSMLNDMRRRLKELPQDAPTAQQYRNVMRDVTRLLYLLNKKSSAIEVPPDGIQLLTWSEQILQRYMASQGQSPRPVAPKRLSAIGDQAETNF</sequence>
<reference evidence="4" key="1">
    <citation type="submission" date="2023-03" db="EMBL/GenBank/DDBJ databases">
        <authorList>
            <person name="Steffen K."/>
            <person name="Cardenas P."/>
        </authorList>
    </citation>
    <scope>NUCLEOTIDE SEQUENCE</scope>
</reference>
<keyword evidence="2" id="KW-0472">Membrane</keyword>
<evidence type="ECO:0008006" key="6">
    <source>
        <dbReference type="Google" id="ProtNLM"/>
    </source>
</evidence>
<feature type="transmembrane region" description="Helical" evidence="2">
    <location>
        <begin position="136"/>
        <end position="164"/>
    </location>
</feature>
<feature type="region of interest" description="Disordered" evidence="1">
    <location>
        <begin position="298"/>
        <end position="322"/>
    </location>
</feature>
<dbReference type="SUPFAM" id="SSF57184">
    <property type="entry name" value="Growth factor receptor domain"/>
    <property type="match status" value="1"/>
</dbReference>
<dbReference type="InterPro" id="IPR009030">
    <property type="entry name" value="Growth_fac_rcpt_cys_sf"/>
</dbReference>
<comment type="caution">
    <text evidence="4">The sequence shown here is derived from an EMBL/GenBank/DDBJ whole genome shotgun (WGS) entry which is preliminary data.</text>
</comment>
<gene>
    <name evidence="4" type="ORF">GBAR_LOCUS19918</name>
</gene>
<feature type="chain" id="PRO_5041379497" description="EGF-like domain-containing protein" evidence="3">
    <location>
        <begin position="17"/>
        <end position="322"/>
    </location>
</feature>
<evidence type="ECO:0000313" key="5">
    <source>
        <dbReference type="Proteomes" id="UP001174909"/>
    </source>
</evidence>
<evidence type="ECO:0000256" key="2">
    <source>
        <dbReference type="SAM" id="Phobius"/>
    </source>
</evidence>
<dbReference type="AlphaFoldDB" id="A0AA35SST6"/>
<keyword evidence="2" id="KW-1133">Transmembrane helix</keyword>
<organism evidence="4 5">
    <name type="scientific">Geodia barretti</name>
    <name type="common">Barrett's horny sponge</name>
    <dbReference type="NCBI Taxonomy" id="519541"/>
    <lineage>
        <taxon>Eukaryota</taxon>
        <taxon>Metazoa</taxon>
        <taxon>Porifera</taxon>
        <taxon>Demospongiae</taxon>
        <taxon>Heteroscleromorpha</taxon>
        <taxon>Tetractinellida</taxon>
        <taxon>Astrophorina</taxon>
        <taxon>Geodiidae</taxon>
        <taxon>Geodia</taxon>
    </lineage>
</organism>
<evidence type="ECO:0000256" key="3">
    <source>
        <dbReference type="SAM" id="SignalP"/>
    </source>
</evidence>
<keyword evidence="5" id="KW-1185">Reference proteome</keyword>
<feature type="signal peptide" evidence="3">
    <location>
        <begin position="1"/>
        <end position="16"/>
    </location>
</feature>
<dbReference type="EMBL" id="CASHTH010002808">
    <property type="protein sequence ID" value="CAI8035505.1"/>
    <property type="molecule type" value="Genomic_DNA"/>
</dbReference>
<evidence type="ECO:0000256" key="1">
    <source>
        <dbReference type="SAM" id="MobiDB-lite"/>
    </source>
</evidence>
<name>A0AA35SST6_GEOBA</name>